<dbReference type="EMBL" id="VIIS01000466">
    <property type="protein sequence ID" value="KAF0308756.1"/>
    <property type="molecule type" value="Genomic_DNA"/>
</dbReference>
<keyword evidence="3" id="KW-0732">Signal</keyword>
<evidence type="ECO:0000256" key="5">
    <source>
        <dbReference type="ARBA" id="ARBA00022989"/>
    </source>
</evidence>
<dbReference type="Gene3D" id="3.10.250.10">
    <property type="entry name" value="SRCR-like domain"/>
    <property type="match status" value="1"/>
</dbReference>
<evidence type="ECO:0000256" key="8">
    <source>
        <dbReference type="ARBA" id="ARBA00023180"/>
    </source>
</evidence>
<sequence length="179" mass="18756">MSTHMQSSTVNSTCGPESSCTCLAGFWNYRNQECRPEVVLGGGCLYQGDCSSHNPVTVCEEGLCSCPSVTVDNTTYRLAGGPDVCSEGRVELRAAGAAAGWHHVCDDFWETEDATVLCRSLGFSVGTAVCCSLFGFAGTGALYAMDDVACLGAEPSLMACAHLSQHNCDDTEVAAVRCA</sequence>
<dbReference type="SUPFAM" id="SSF56487">
    <property type="entry name" value="SRCR-like"/>
    <property type="match status" value="1"/>
</dbReference>
<dbReference type="PRINTS" id="PR00258">
    <property type="entry name" value="SPERACTRCPTR"/>
</dbReference>
<evidence type="ECO:0000259" key="10">
    <source>
        <dbReference type="PROSITE" id="PS50287"/>
    </source>
</evidence>
<evidence type="ECO:0000256" key="6">
    <source>
        <dbReference type="ARBA" id="ARBA00023136"/>
    </source>
</evidence>
<dbReference type="InterPro" id="IPR001190">
    <property type="entry name" value="SRCR"/>
</dbReference>
<comment type="caution">
    <text evidence="9">Lacks conserved residue(s) required for the propagation of feature annotation.</text>
</comment>
<evidence type="ECO:0000313" key="12">
    <source>
        <dbReference type="Proteomes" id="UP000440578"/>
    </source>
</evidence>
<keyword evidence="5" id="KW-1133">Transmembrane helix</keyword>
<dbReference type="PROSITE" id="PS50287">
    <property type="entry name" value="SRCR_2"/>
    <property type="match status" value="1"/>
</dbReference>
<dbReference type="SMART" id="SM00202">
    <property type="entry name" value="SR"/>
    <property type="match status" value="1"/>
</dbReference>
<reference evidence="11 12" key="1">
    <citation type="submission" date="2019-07" db="EMBL/GenBank/DDBJ databases">
        <title>Draft genome assembly of a fouling barnacle, Amphibalanus amphitrite (Darwin, 1854): The first reference genome for Thecostraca.</title>
        <authorList>
            <person name="Kim W."/>
        </authorList>
    </citation>
    <scope>NUCLEOTIDE SEQUENCE [LARGE SCALE GENOMIC DNA]</scope>
    <source>
        <strain evidence="11">SNU_AA5</strain>
        <tissue evidence="11">Soma without cirri and trophi</tissue>
    </source>
</reference>
<dbReference type="Proteomes" id="UP000440578">
    <property type="component" value="Unassembled WGS sequence"/>
</dbReference>
<dbReference type="GO" id="GO:0016020">
    <property type="term" value="C:membrane"/>
    <property type="evidence" value="ECO:0007669"/>
    <property type="project" value="UniProtKB-SubCell"/>
</dbReference>
<name>A0A6A4WMU3_AMPAM</name>
<protein>
    <submittedName>
        <fullName evidence="11">Scavenger receptor cysteine-rich domain superfamily protein</fullName>
    </submittedName>
</protein>
<dbReference type="AlphaFoldDB" id="A0A6A4WMU3"/>
<dbReference type="OrthoDB" id="547291at2759"/>
<dbReference type="Pfam" id="PF01683">
    <property type="entry name" value="EB"/>
    <property type="match status" value="1"/>
</dbReference>
<keyword evidence="6" id="KW-0472">Membrane</keyword>
<evidence type="ECO:0000256" key="9">
    <source>
        <dbReference type="PROSITE-ProRule" id="PRU00196"/>
    </source>
</evidence>
<proteinExistence type="predicted"/>
<feature type="domain" description="SRCR" evidence="10">
    <location>
        <begin position="76"/>
        <end position="179"/>
    </location>
</feature>
<evidence type="ECO:0000256" key="2">
    <source>
        <dbReference type="ARBA" id="ARBA00022692"/>
    </source>
</evidence>
<feature type="disulfide bond" evidence="9">
    <location>
        <begin position="150"/>
        <end position="160"/>
    </location>
</feature>
<keyword evidence="12" id="KW-1185">Reference proteome</keyword>
<evidence type="ECO:0000256" key="7">
    <source>
        <dbReference type="ARBA" id="ARBA00023157"/>
    </source>
</evidence>
<keyword evidence="4" id="KW-0677">Repeat</keyword>
<keyword evidence="7 9" id="KW-1015">Disulfide bond</keyword>
<evidence type="ECO:0000256" key="1">
    <source>
        <dbReference type="ARBA" id="ARBA00004167"/>
    </source>
</evidence>
<evidence type="ECO:0000256" key="3">
    <source>
        <dbReference type="ARBA" id="ARBA00022729"/>
    </source>
</evidence>
<dbReference type="PANTHER" id="PTHR48071">
    <property type="entry name" value="SRCR DOMAIN-CONTAINING PROTEIN"/>
    <property type="match status" value="1"/>
</dbReference>
<dbReference type="FunFam" id="3.10.250.10:FF:000016">
    <property type="entry name" value="Scavenger receptor cysteine-rich protein type 12"/>
    <property type="match status" value="1"/>
</dbReference>
<keyword evidence="8" id="KW-0325">Glycoprotein</keyword>
<dbReference type="Pfam" id="PF00530">
    <property type="entry name" value="SRCR"/>
    <property type="match status" value="1"/>
</dbReference>
<evidence type="ECO:0000256" key="4">
    <source>
        <dbReference type="ARBA" id="ARBA00022737"/>
    </source>
</evidence>
<dbReference type="InterPro" id="IPR036772">
    <property type="entry name" value="SRCR-like_dom_sf"/>
</dbReference>
<comment type="caution">
    <text evidence="11">The sequence shown here is derived from an EMBL/GenBank/DDBJ whole genome shotgun (WGS) entry which is preliminary data.</text>
</comment>
<dbReference type="InterPro" id="IPR006149">
    <property type="entry name" value="EB_dom"/>
</dbReference>
<comment type="subcellular location">
    <subcellularLocation>
        <location evidence="1">Membrane</location>
        <topology evidence="1">Single-pass membrane protein</topology>
    </subcellularLocation>
</comment>
<keyword evidence="11" id="KW-0675">Receptor</keyword>
<gene>
    <name evidence="11" type="primary">SRCR1_0</name>
    <name evidence="11" type="ORF">FJT64_020073</name>
</gene>
<accession>A0A6A4WMU3</accession>
<dbReference type="PANTHER" id="PTHR48071:SF18">
    <property type="entry name" value="DELETED IN MALIGNANT BRAIN TUMORS 1 PROTEIN-RELATED"/>
    <property type="match status" value="1"/>
</dbReference>
<evidence type="ECO:0000313" key="11">
    <source>
        <dbReference type="EMBL" id="KAF0308756.1"/>
    </source>
</evidence>
<keyword evidence="2" id="KW-0812">Transmembrane</keyword>
<organism evidence="11 12">
    <name type="scientific">Amphibalanus amphitrite</name>
    <name type="common">Striped barnacle</name>
    <name type="synonym">Balanus amphitrite</name>
    <dbReference type="NCBI Taxonomy" id="1232801"/>
    <lineage>
        <taxon>Eukaryota</taxon>
        <taxon>Metazoa</taxon>
        <taxon>Ecdysozoa</taxon>
        <taxon>Arthropoda</taxon>
        <taxon>Crustacea</taxon>
        <taxon>Multicrustacea</taxon>
        <taxon>Cirripedia</taxon>
        <taxon>Thoracica</taxon>
        <taxon>Thoracicalcarea</taxon>
        <taxon>Balanomorpha</taxon>
        <taxon>Balanoidea</taxon>
        <taxon>Balanidae</taxon>
        <taxon>Amphibalaninae</taxon>
        <taxon>Amphibalanus</taxon>
    </lineage>
</organism>